<reference evidence="2 3" key="1">
    <citation type="submission" date="2016-10" db="EMBL/GenBank/DDBJ databases">
        <authorList>
            <person name="de Groot N.N."/>
        </authorList>
    </citation>
    <scope>NUCLEOTIDE SEQUENCE [LARGE SCALE GENOMIC DNA]</scope>
    <source>
        <strain evidence="2 3">CGMCC 1.5382</strain>
    </source>
</reference>
<dbReference type="InterPro" id="IPR050582">
    <property type="entry name" value="HAD-like_SerB"/>
</dbReference>
<organism evidence="2 3">
    <name type="scientific">Cryobacterium psychrotolerans</name>
    <dbReference type="NCBI Taxonomy" id="386301"/>
    <lineage>
        <taxon>Bacteria</taxon>
        <taxon>Bacillati</taxon>
        <taxon>Actinomycetota</taxon>
        <taxon>Actinomycetes</taxon>
        <taxon>Micrococcales</taxon>
        <taxon>Microbacteriaceae</taxon>
        <taxon>Cryobacterium</taxon>
    </lineage>
</organism>
<evidence type="ECO:0000313" key="2">
    <source>
        <dbReference type="EMBL" id="SDK58633.1"/>
    </source>
</evidence>
<keyword evidence="2" id="KW-0378">Hydrolase</keyword>
<dbReference type="Pfam" id="PF12710">
    <property type="entry name" value="HAD"/>
    <property type="match status" value="1"/>
</dbReference>
<proteinExistence type="inferred from homology"/>
<dbReference type="SUPFAM" id="SSF56784">
    <property type="entry name" value="HAD-like"/>
    <property type="match status" value="1"/>
</dbReference>
<dbReference type="PANTHER" id="PTHR43344:SF15">
    <property type="entry name" value="PHOSPHOSERINE PHOSPHATASE SERB1"/>
    <property type="match status" value="1"/>
</dbReference>
<dbReference type="Proteomes" id="UP000198701">
    <property type="component" value="Unassembled WGS sequence"/>
</dbReference>
<dbReference type="InterPro" id="IPR023214">
    <property type="entry name" value="HAD_sf"/>
</dbReference>
<evidence type="ECO:0000256" key="1">
    <source>
        <dbReference type="ARBA" id="ARBA00009184"/>
    </source>
</evidence>
<dbReference type="RefSeq" id="WP_092323325.1">
    <property type="nucleotide sequence ID" value="NZ_FNFU01000008.1"/>
</dbReference>
<protein>
    <submittedName>
        <fullName evidence="2">HAD-superfamily subfamily IB hydrolase, TIGR01490</fullName>
    </submittedName>
</protein>
<evidence type="ECO:0000313" key="3">
    <source>
        <dbReference type="Proteomes" id="UP000198701"/>
    </source>
</evidence>
<name>A0A1G9D466_9MICO</name>
<keyword evidence="3" id="KW-1185">Reference proteome</keyword>
<dbReference type="NCBIfam" id="TIGR01488">
    <property type="entry name" value="HAD-SF-IB"/>
    <property type="match status" value="1"/>
</dbReference>
<dbReference type="Gene3D" id="1.20.1440.100">
    <property type="entry name" value="SG protein - dephosphorylation function"/>
    <property type="match status" value="1"/>
</dbReference>
<dbReference type="InterPro" id="IPR036412">
    <property type="entry name" value="HAD-like_sf"/>
</dbReference>
<dbReference type="AlphaFoldDB" id="A0A1G9D466"/>
<dbReference type="NCBIfam" id="TIGR01490">
    <property type="entry name" value="HAD-SF-IB-hyp1"/>
    <property type="match status" value="1"/>
</dbReference>
<gene>
    <name evidence="2" type="ORF">SAMN05216282_10868</name>
</gene>
<dbReference type="Gene3D" id="3.40.50.1000">
    <property type="entry name" value="HAD superfamily/HAD-like"/>
    <property type="match status" value="1"/>
</dbReference>
<dbReference type="STRING" id="386301.SAMN05216282_10868"/>
<dbReference type="PANTHER" id="PTHR43344">
    <property type="entry name" value="PHOSPHOSERINE PHOSPHATASE"/>
    <property type="match status" value="1"/>
</dbReference>
<dbReference type="InterPro" id="IPR006385">
    <property type="entry name" value="HAD_hydro_SerB1"/>
</dbReference>
<dbReference type="OrthoDB" id="25607at2"/>
<sequence>MVTGPPPRAIAFFDVDNTLLRGASLYYLGVGAWRRGLISLRDILSFGWKQARFLAVGENPAHVSRVSERGLELVIGHNQAALIRFSNEIFDTRLVQRLWPETVDVARRHLAAGREVWLISATAQELADVIATRLGFTGAFGTVLETVDGAFTGRLVDGICHGQGKARAAEARAAASGVDLADCWAYSDSHNDIPLLELVGHPVVVNPDAVLHRYAVAHRWPMIRMKPASIRAAIRASKKRQTRRA</sequence>
<dbReference type="GO" id="GO:0016787">
    <property type="term" value="F:hydrolase activity"/>
    <property type="evidence" value="ECO:0007669"/>
    <property type="project" value="UniProtKB-KW"/>
</dbReference>
<comment type="similarity">
    <text evidence="1">Belongs to the HAD-like hydrolase superfamily. SerB family.</text>
</comment>
<dbReference type="EMBL" id="FNFU01000008">
    <property type="protein sequence ID" value="SDK58633.1"/>
    <property type="molecule type" value="Genomic_DNA"/>
</dbReference>
<accession>A0A1G9D466</accession>